<sequence>MEQDEIYLRAKKKVENLKSFYIHLTVYVLVNLMLFLINIISDPSYLWFLYPLGGWGIGVAIHGFTTLSLGKLGAEWEERKIKEYIEKDKI</sequence>
<keyword evidence="1" id="KW-1133">Transmembrane helix</keyword>
<feature type="transmembrane region" description="Helical" evidence="1">
    <location>
        <begin position="20"/>
        <end position="41"/>
    </location>
</feature>
<evidence type="ECO:0000313" key="4">
    <source>
        <dbReference type="Proteomes" id="UP000640786"/>
    </source>
</evidence>
<name>A0ABR8RCQ5_9BACI</name>
<feature type="transmembrane region" description="Helical" evidence="1">
    <location>
        <begin position="47"/>
        <end position="70"/>
    </location>
</feature>
<dbReference type="Proteomes" id="UP000640786">
    <property type="component" value="Unassembled WGS sequence"/>
</dbReference>
<keyword evidence="1" id="KW-0812">Transmembrane</keyword>
<dbReference type="RefSeq" id="WP_144539146.1">
    <property type="nucleotide sequence ID" value="NZ_JACSQO010000009.1"/>
</dbReference>
<accession>A0ABR8RCQ5</accession>
<dbReference type="Pfam" id="PF13239">
    <property type="entry name" value="2TM"/>
    <property type="match status" value="1"/>
</dbReference>
<evidence type="ECO:0000313" key="3">
    <source>
        <dbReference type="EMBL" id="MBD7945559.1"/>
    </source>
</evidence>
<evidence type="ECO:0000259" key="2">
    <source>
        <dbReference type="Pfam" id="PF13239"/>
    </source>
</evidence>
<reference evidence="3 4" key="1">
    <citation type="submission" date="2020-08" db="EMBL/GenBank/DDBJ databases">
        <title>A Genomic Blueprint of the Chicken Gut Microbiome.</title>
        <authorList>
            <person name="Gilroy R."/>
            <person name="Ravi A."/>
            <person name="Getino M."/>
            <person name="Pursley I."/>
            <person name="Horton D.L."/>
            <person name="Alikhan N.-F."/>
            <person name="Baker D."/>
            <person name="Gharbi K."/>
            <person name="Hall N."/>
            <person name="Watson M."/>
            <person name="Adriaenssens E.M."/>
            <person name="Foster-Nyarko E."/>
            <person name="Jarju S."/>
            <person name="Secka A."/>
            <person name="Antonio M."/>
            <person name="Oren A."/>
            <person name="Chaudhuri R."/>
            <person name="La Ragione R.M."/>
            <person name="Hildebrand F."/>
            <person name="Pallen M.J."/>
        </authorList>
    </citation>
    <scope>NUCLEOTIDE SEQUENCE [LARGE SCALE GENOMIC DNA]</scope>
    <source>
        <strain evidence="3 4">Sa2BUA9</strain>
    </source>
</reference>
<keyword evidence="4" id="KW-1185">Reference proteome</keyword>
<evidence type="ECO:0000256" key="1">
    <source>
        <dbReference type="SAM" id="Phobius"/>
    </source>
</evidence>
<feature type="domain" description="2TM" evidence="2">
    <location>
        <begin position="9"/>
        <end position="86"/>
    </location>
</feature>
<keyword evidence="1" id="KW-0472">Membrane</keyword>
<comment type="caution">
    <text evidence="3">The sequence shown here is derived from an EMBL/GenBank/DDBJ whole genome shotgun (WGS) entry which is preliminary data.</text>
</comment>
<protein>
    <submittedName>
        <fullName evidence="3">2TM domain-containing protein</fullName>
    </submittedName>
</protein>
<proteinExistence type="predicted"/>
<organism evidence="3 4">
    <name type="scientific">Psychrobacillus faecigallinarum</name>
    <dbReference type="NCBI Taxonomy" id="2762235"/>
    <lineage>
        <taxon>Bacteria</taxon>
        <taxon>Bacillati</taxon>
        <taxon>Bacillota</taxon>
        <taxon>Bacilli</taxon>
        <taxon>Bacillales</taxon>
        <taxon>Bacillaceae</taxon>
        <taxon>Psychrobacillus</taxon>
    </lineage>
</organism>
<dbReference type="EMBL" id="JACSQO010000009">
    <property type="protein sequence ID" value="MBD7945559.1"/>
    <property type="molecule type" value="Genomic_DNA"/>
</dbReference>
<dbReference type="InterPro" id="IPR025698">
    <property type="entry name" value="2TM_dom"/>
</dbReference>
<gene>
    <name evidence="3" type="ORF">H9650_15720</name>
</gene>